<sequence length="352" mass="40278">MVSDFPKVPRSIMNAYRDESAIEMQIFDGNLPDDLQGHIFIVAPVGTVSSKGLPDKNGNTFMNGDGMIYRLDFDQKGKVSLKRKIAKSPDYWADKVTHDNNNELLKFRNYGLVRFSDLLGFRNELNTAFLPIKFPGDPHERLLVTYDAGRPYEIDTETLEAVTPIGEMKEWEPLINQPPYPFKPILSTAHPAFDPHKSEMFTVNYSRSLPNILGIDKILDVFNKKLDETSRGTDQERYKIALALLKKIIFESNLWTNNFANLMRWDGVNSLQKWQLINLNGSPVKIRQSIHQIGVTQDYVVLMDTAFATGIEQVISNFPEIPLIKELARFIPSPDTILYLVERNKLQENEEI</sequence>
<name>A0ABR9UCT8_9CYAN</name>
<evidence type="ECO:0000256" key="5">
    <source>
        <dbReference type="ARBA" id="ARBA00023004"/>
    </source>
</evidence>
<protein>
    <submittedName>
        <fullName evidence="6">Carotenoid oxygenase family protein</fullName>
    </submittedName>
</protein>
<dbReference type="InterPro" id="IPR004294">
    <property type="entry name" value="Carotenoid_Oase"/>
</dbReference>
<dbReference type="Proteomes" id="UP000640725">
    <property type="component" value="Unassembled WGS sequence"/>
</dbReference>
<dbReference type="Pfam" id="PF03055">
    <property type="entry name" value="RPE65"/>
    <property type="match status" value="1"/>
</dbReference>
<dbReference type="PANTHER" id="PTHR10543:SF89">
    <property type="entry name" value="CAROTENOID 9,10(9',10')-CLEAVAGE DIOXYGENASE 1"/>
    <property type="match status" value="1"/>
</dbReference>
<keyword evidence="5" id="KW-0408">Iron</keyword>
<evidence type="ECO:0000313" key="6">
    <source>
        <dbReference type="EMBL" id="MBE9144268.1"/>
    </source>
</evidence>
<dbReference type="RefSeq" id="WP_193869782.1">
    <property type="nucleotide sequence ID" value="NZ_JADEWU010000029.1"/>
</dbReference>
<comment type="caution">
    <text evidence="6">The sequence shown here is derived from an EMBL/GenBank/DDBJ whole genome shotgun (WGS) entry which is preliminary data.</text>
</comment>
<evidence type="ECO:0000256" key="2">
    <source>
        <dbReference type="ARBA" id="ARBA00006787"/>
    </source>
</evidence>
<dbReference type="PANTHER" id="PTHR10543">
    <property type="entry name" value="BETA-CAROTENE DIOXYGENASE"/>
    <property type="match status" value="1"/>
</dbReference>
<reference evidence="6 7" key="1">
    <citation type="submission" date="2020-10" db="EMBL/GenBank/DDBJ databases">
        <authorList>
            <person name="Castelo-Branco R."/>
            <person name="Eusebio N."/>
            <person name="Adriana R."/>
            <person name="Vieira A."/>
            <person name="Brugerolle De Fraissinette N."/>
            <person name="Rezende De Castro R."/>
            <person name="Schneider M.P."/>
            <person name="Vasconcelos V."/>
            <person name="Leao P.N."/>
        </authorList>
    </citation>
    <scope>NUCLEOTIDE SEQUENCE [LARGE SCALE GENOMIC DNA]</scope>
    <source>
        <strain evidence="6 7">LEGE 06226</strain>
    </source>
</reference>
<keyword evidence="3" id="KW-0479">Metal-binding</keyword>
<accession>A0ABR9UCT8</accession>
<evidence type="ECO:0000256" key="3">
    <source>
        <dbReference type="ARBA" id="ARBA00022723"/>
    </source>
</evidence>
<comment type="similarity">
    <text evidence="2">Belongs to the carotenoid oxygenase family.</text>
</comment>
<proteinExistence type="inferred from homology"/>
<evidence type="ECO:0000256" key="1">
    <source>
        <dbReference type="ARBA" id="ARBA00001954"/>
    </source>
</evidence>
<keyword evidence="4" id="KW-0560">Oxidoreductase</keyword>
<evidence type="ECO:0000313" key="7">
    <source>
        <dbReference type="Proteomes" id="UP000640725"/>
    </source>
</evidence>
<keyword evidence="7" id="KW-1185">Reference proteome</keyword>
<dbReference type="EMBL" id="JADEWU010000029">
    <property type="protein sequence ID" value="MBE9144268.1"/>
    <property type="molecule type" value="Genomic_DNA"/>
</dbReference>
<evidence type="ECO:0000256" key="4">
    <source>
        <dbReference type="ARBA" id="ARBA00023002"/>
    </source>
</evidence>
<organism evidence="6 7">
    <name type="scientific">Planktothrix mougeotii LEGE 06226</name>
    <dbReference type="NCBI Taxonomy" id="1828728"/>
    <lineage>
        <taxon>Bacteria</taxon>
        <taxon>Bacillati</taxon>
        <taxon>Cyanobacteriota</taxon>
        <taxon>Cyanophyceae</taxon>
        <taxon>Oscillatoriophycideae</taxon>
        <taxon>Oscillatoriales</taxon>
        <taxon>Microcoleaceae</taxon>
        <taxon>Planktothrix</taxon>
    </lineage>
</organism>
<gene>
    <name evidence="6" type="ORF">IQ236_13715</name>
</gene>
<comment type="cofactor">
    <cofactor evidence="1">
        <name>Fe(2+)</name>
        <dbReference type="ChEBI" id="CHEBI:29033"/>
    </cofactor>
</comment>